<sequence length="101" mass="11614">MYVIQISKLLNKDEESGSLIVIPQYIIIIKILCAASSFLIAFMLFTKVKYITKLILIVLTLLLLTITFDIYSYGVFMFVLSGENLIMLILLIITFFMKDSY</sequence>
<evidence type="ECO:0000313" key="3">
    <source>
        <dbReference type="Proteomes" id="UP000298616"/>
    </source>
</evidence>
<keyword evidence="3" id="KW-1185">Reference proteome</keyword>
<keyword evidence="1" id="KW-1133">Transmembrane helix</keyword>
<accession>A0A4D7K7W2</accession>
<keyword evidence="1" id="KW-0472">Membrane</keyword>
<feature type="transmembrane region" description="Helical" evidence="1">
    <location>
        <begin position="54"/>
        <end position="71"/>
    </location>
</feature>
<proteinExistence type="predicted"/>
<name>A0A4D7K7W2_9BACT</name>
<keyword evidence="1" id="KW-0812">Transmembrane</keyword>
<reference evidence="2 3" key="1">
    <citation type="submission" date="2018-04" db="EMBL/GenBank/DDBJ databases">
        <title>Complete genome uncultured novel isolate.</title>
        <authorList>
            <person name="Merlino G."/>
        </authorList>
    </citation>
    <scope>NUCLEOTIDE SEQUENCE [LARGE SCALE GENOMIC DNA]</scope>
    <source>
        <strain evidence="3">R1DC9</strain>
    </source>
</reference>
<evidence type="ECO:0000256" key="1">
    <source>
        <dbReference type="SAM" id="Phobius"/>
    </source>
</evidence>
<dbReference type="AlphaFoldDB" id="A0A4D7K7W2"/>
<dbReference type="Proteomes" id="UP000298616">
    <property type="component" value="Chromosome"/>
</dbReference>
<gene>
    <name evidence="2" type="ORF">DCC35_19840</name>
</gene>
<protein>
    <submittedName>
        <fullName evidence="2">Uncharacterized protein</fullName>
    </submittedName>
</protein>
<dbReference type="KEGG" id="fpf:DCC35_19840"/>
<feature type="transmembrane region" description="Helical" evidence="1">
    <location>
        <begin position="77"/>
        <end position="97"/>
    </location>
</feature>
<evidence type="ECO:0000313" key="2">
    <source>
        <dbReference type="EMBL" id="QCK16824.1"/>
    </source>
</evidence>
<organism evidence="2 3">
    <name type="scientific">Mangrovivirga cuniculi</name>
    <dbReference type="NCBI Taxonomy" id="2715131"/>
    <lineage>
        <taxon>Bacteria</taxon>
        <taxon>Pseudomonadati</taxon>
        <taxon>Bacteroidota</taxon>
        <taxon>Cytophagia</taxon>
        <taxon>Cytophagales</taxon>
        <taxon>Mangrovivirgaceae</taxon>
        <taxon>Mangrovivirga</taxon>
    </lineage>
</organism>
<dbReference type="EMBL" id="CP028923">
    <property type="protein sequence ID" value="QCK16824.1"/>
    <property type="molecule type" value="Genomic_DNA"/>
</dbReference>
<feature type="transmembrane region" description="Helical" evidence="1">
    <location>
        <begin position="20"/>
        <end position="42"/>
    </location>
</feature>